<protein>
    <submittedName>
        <fullName evidence="2">Uncharacterized protein</fullName>
    </submittedName>
</protein>
<dbReference type="EMBL" id="JAAKFY010000010">
    <property type="protein sequence ID" value="KAF3850638.1"/>
    <property type="molecule type" value="Genomic_DNA"/>
</dbReference>
<sequence>MLIIHTAMQIREMTLESCSPNSSSFCCSGVFSCSVAAISSRIFPISVFTPVATATPTAFPAAMKMEMFSPVRMDWSTLRVVDMMEQIRIFDPLHRLPVLTVNFPHLRLVLLQRLDGILSVTPPTEGEGPNLVSSGALSPRQTADTDTSVSPHTCQLFSL</sequence>
<feature type="compositionally biased region" description="Polar residues" evidence="1">
    <location>
        <begin position="131"/>
        <end position="152"/>
    </location>
</feature>
<accession>A0A7J5YQS8</accession>
<keyword evidence="3" id="KW-1185">Reference proteome</keyword>
<name>A0A7J5YQS8_DISMA</name>
<evidence type="ECO:0000256" key="1">
    <source>
        <dbReference type="SAM" id="MobiDB-lite"/>
    </source>
</evidence>
<dbReference type="Proteomes" id="UP000518266">
    <property type="component" value="Unassembled WGS sequence"/>
</dbReference>
<evidence type="ECO:0000313" key="3">
    <source>
        <dbReference type="Proteomes" id="UP000518266"/>
    </source>
</evidence>
<dbReference type="AlphaFoldDB" id="A0A7J5YQS8"/>
<gene>
    <name evidence="2" type="ORF">F7725_012410</name>
</gene>
<comment type="caution">
    <text evidence="2">The sequence shown here is derived from an EMBL/GenBank/DDBJ whole genome shotgun (WGS) entry which is preliminary data.</text>
</comment>
<evidence type="ECO:0000313" key="2">
    <source>
        <dbReference type="EMBL" id="KAF3850638.1"/>
    </source>
</evidence>
<feature type="region of interest" description="Disordered" evidence="1">
    <location>
        <begin position="125"/>
        <end position="152"/>
    </location>
</feature>
<organism evidence="2 3">
    <name type="scientific">Dissostichus mawsoni</name>
    <name type="common">Antarctic cod</name>
    <dbReference type="NCBI Taxonomy" id="36200"/>
    <lineage>
        <taxon>Eukaryota</taxon>
        <taxon>Metazoa</taxon>
        <taxon>Chordata</taxon>
        <taxon>Craniata</taxon>
        <taxon>Vertebrata</taxon>
        <taxon>Euteleostomi</taxon>
        <taxon>Actinopterygii</taxon>
        <taxon>Neopterygii</taxon>
        <taxon>Teleostei</taxon>
        <taxon>Neoteleostei</taxon>
        <taxon>Acanthomorphata</taxon>
        <taxon>Eupercaria</taxon>
        <taxon>Perciformes</taxon>
        <taxon>Notothenioidei</taxon>
        <taxon>Nototheniidae</taxon>
        <taxon>Dissostichus</taxon>
    </lineage>
</organism>
<proteinExistence type="predicted"/>
<reference evidence="2 3" key="1">
    <citation type="submission" date="2020-03" db="EMBL/GenBank/DDBJ databases">
        <title>Dissostichus mawsoni Genome sequencing and assembly.</title>
        <authorList>
            <person name="Park H."/>
        </authorList>
    </citation>
    <scope>NUCLEOTIDE SEQUENCE [LARGE SCALE GENOMIC DNA]</scope>
    <source>
        <strain evidence="2">DM0001</strain>
        <tissue evidence="2">Muscle</tissue>
    </source>
</reference>